<dbReference type="Pfam" id="PF06271">
    <property type="entry name" value="RDD"/>
    <property type="match status" value="1"/>
</dbReference>
<keyword evidence="4 6" id="KW-1133">Transmembrane helix</keyword>
<evidence type="ECO:0000256" key="5">
    <source>
        <dbReference type="ARBA" id="ARBA00023136"/>
    </source>
</evidence>
<evidence type="ECO:0000256" key="3">
    <source>
        <dbReference type="ARBA" id="ARBA00022692"/>
    </source>
</evidence>
<proteinExistence type="predicted"/>
<comment type="caution">
    <text evidence="8">The sequence shown here is derived from an EMBL/GenBank/DDBJ whole genome shotgun (WGS) entry which is preliminary data.</text>
</comment>
<evidence type="ECO:0000259" key="7">
    <source>
        <dbReference type="Pfam" id="PF06271"/>
    </source>
</evidence>
<dbReference type="RefSeq" id="WP_075066259.1">
    <property type="nucleotide sequence ID" value="NZ_LKAJ02000001.1"/>
</dbReference>
<keyword evidence="2" id="KW-1003">Cell membrane</keyword>
<reference evidence="8" key="1">
    <citation type="submission" date="2015-09" db="EMBL/GenBank/DDBJ databases">
        <title>Draft Genome Sequences of Two Novel Amoeba-resistant Intranuclear Bacteria, Candidatus Berkiella cookevillensis and Candidatus Berkiella aquae.</title>
        <authorList>
            <person name="Mehari Y.T."/>
            <person name="Arivett B.A."/>
            <person name="Farone A.L."/>
            <person name="Gunderson J.H."/>
            <person name="Farone M.B."/>
        </authorList>
    </citation>
    <scope>NUCLEOTIDE SEQUENCE [LARGE SCALE GENOMIC DNA]</scope>
    <source>
        <strain evidence="8">HT99</strain>
    </source>
</reference>
<feature type="transmembrane region" description="Helical" evidence="6">
    <location>
        <begin position="57"/>
        <end position="74"/>
    </location>
</feature>
<evidence type="ECO:0000256" key="1">
    <source>
        <dbReference type="ARBA" id="ARBA00004651"/>
    </source>
</evidence>
<feature type="transmembrane region" description="Helical" evidence="6">
    <location>
        <begin position="23"/>
        <end position="45"/>
    </location>
</feature>
<dbReference type="PANTHER" id="PTHR36115">
    <property type="entry name" value="PROLINE-RICH ANTIGEN HOMOLOG-RELATED"/>
    <property type="match status" value="1"/>
</dbReference>
<evidence type="ECO:0000313" key="9">
    <source>
        <dbReference type="EMBL" id="MCS5711012.1"/>
    </source>
</evidence>
<organism evidence="8">
    <name type="scientific">Candidatus Berkiella aquae</name>
    <dbReference type="NCBI Taxonomy" id="295108"/>
    <lineage>
        <taxon>Bacteria</taxon>
        <taxon>Pseudomonadati</taxon>
        <taxon>Pseudomonadota</taxon>
        <taxon>Gammaproteobacteria</taxon>
        <taxon>Candidatus Berkiellales</taxon>
        <taxon>Candidatus Berkiellaceae</taxon>
        <taxon>Candidatus Berkiella</taxon>
    </lineage>
</organism>
<reference evidence="9" key="2">
    <citation type="journal article" date="2016" name="Genome Announc.">
        <title>Draft Genome Sequences of Two Novel Amoeba-Resistant Intranuclear Bacteria, 'Candidatus Berkiella cookevillensis' and 'Candidatus Berkiella aquae'.</title>
        <authorList>
            <person name="Mehari Y.T."/>
            <person name="Arivett B.A."/>
            <person name="Farone A.L."/>
            <person name="Gunderson J.H."/>
            <person name="Farone M.B."/>
        </authorList>
    </citation>
    <scope>NUCLEOTIDE SEQUENCE</scope>
    <source>
        <strain evidence="9">HT99</strain>
    </source>
</reference>
<gene>
    <name evidence="9" type="ORF">HT99x_006180</name>
    <name evidence="8" type="ORF">HT99x_01621</name>
</gene>
<dbReference type="PANTHER" id="PTHR36115:SF10">
    <property type="entry name" value="RDD DOMAIN-CONTAINING PROTEIN"/>
    <property type="match status" value="1"/>
</dbReference>
<sequence length="152" mass="17479">MKSNQTNIENDFPNATFLRRLGALVYDGFIVFSFLILVTALALAMNHGDSLQPHRNLFLAYLFISTGLFVSWFWKKAGQTLGMLAWKMKVVDEHLQLLTWKKAFIRFCIATLCLVPAGIGLLWCLFDKEKRALHDKFCKTRVIRLPTKKKSP</sequence>
<evidence type="ECO:0000256" key="6">
    <source>
        <dbReference type="SAM" id="Phobius"/>
    </source>
</evidence>
<name>A0A0Q9YL61_9GAMM</name>
<keyword evidence="10" id="KW-1185">Reference proteome</keyword>
<dbReference type="AlphaFoldDB" id="A0A0Q9YL61"/>
<dbReference type="EMBL" id="LKAJ01000005">
    <property type="protein sequence ID" value="KRG21445.1"/>
    <property type="molecule type" value="Genomic_DNA"/>
</dbReference>
<reference evidence="9" key="3">
    <citation type="submission" date="2021-06" db="EMBL/GenBank/DDBJ databases">
        <title>Genomic Description and Analysis of Intracellular Bacteria, Candidatus Berkiella cookevillensis and Candidatus Berkiella aquae.</title>
        <authorList>
            <person name="Kidane D.T."/>
            <person name="Mehari Y.T."/>
            <person name="Rice F.C."/>
            <person name="Arivett B.A."/>
            <person name="Farone A.L."/>
            <person name="Berk S.G."/>
            <person name="Farone M.B."/>
        </authorList>
    </citation>
    <scope>NUCLEOTIDE SEQUENCE</scope>
    <source>
        <strain evidence="9">HT99</strain>
    </source>
</reference>
<keyword evidence="3 6" id="KW-0812">Transmembrane</keyword>
<keyword evidence="5 6" id="KW-0472">Membrane</keyword>
<evidence type="ECO:0000256" key="2">
    <source>
        <dbReference type="ARBA" id="ARBA00022475"/>
    </source>
</evidence>
<comment type="subcellular location">
    <subcellularLocation>
        <location evidence="1">Cell membrane</location>
        <topology evidence="1">Multi-pass membrane protein</topology>
    </subcellularLocation>
</comment>
<dbReference type="STRING" id="295108.HT99x_01621"/>
<dbReference type="InterPro" id="IPR010432">
    <property type="entry name" value="RDD"/>
</dbReference>
<evidence type="ECO:0000313" key="10">
    <source>
        <dbReference type="Proteomes" id="UP000051497"/>
    </source>
</evidence>
<accession>A0A0Q9YL61</accession>
<dbReference type="GO" id="GO:0005886">
    <property type="term" value="C:plasma membrane"/>
    <property type="evidence" value="ECO:0007669"/>
    <property type="project" value="UniProtKB-SubCell"/>
</dbReference>
<feature type="domain" description="RDD" evidence="7">
    <location>
        <begin position="15"/>
        <end position="138"/>
    </location>
</feature>
<dbReference type="EMBL" id="LKAJ02000001">
    <property type="protein sequence ID" value="MCS5711012.1"/>
    <property type="molecule type" value="Genomic_DNA"/>
</dbReference>
<evidence type="ECO:0000313" key="8">
    <source>
        <dbReference type="EMBL" id="KRG21445.1"/>
    </source>
</evidence>
<evidence type="ECO:0000256" key="4">
    <source>
        <dbReference type="ARBA" id="ARBA00022989"/>
    </source>
</evidence>
<protein>
    <submittedName>
        <fullName evidence="8">RDD family protein</fullName>
    </submittedName>
</protein>
<feature type="transmembrane region" description="Helical" evidence="6">
    <location>
        <begin position="103"/>
        <end position="126"/>
    </location>
</feature>
<dbReference type="Proteomes" id="UP000051497">
    <property type="component" value="Unassembled WGS sequence"/>
</dbReference>
<dbReference type="InterPro" id="IPR051791">
    <property type="entry name" value="Pra-immunoreactive"/>
</dbReference>
<dbReference type="OrthoDB" id="9793824at2"/>